<accession>A0AAX3X7S4</accession>
<keyword evidence="1" id="KW-0472">Membrane</keyword>
<sequence length="227" mass="25477">MFCTKCGAKNPEDAKFCYKCGNEIYKTIEKLSDNSPESPSVDFSSDNKKVGVSKNIEKEKIDNKTKSDVEEESGNPLATFWNGILDFDGKIGRRDFWAAVIIMAAINVVILALCLWLNFMPLLWLYDILFFIASLSATIRRLHDADKSGAFVLLNFVPLVGQIILLVMLLQKGTVKSYINPRWDGVMAIATIVLVMGGFLVGGVAYSDYQHQQEIQDEVSYDSDYDY</sequence>
<gene>
    <name evidence="3" type="ORF">QFE45_10450</name>
</gene>
<feature type="domain" description="Zinc-ribbon" evidence="2">
    <location>
        <begin position="2"/>
        <end position="23"/>
    </location>
</feature>
<dbReference type="InterPro" id="IPR038587">
    <property type="entry name" value="Ribosomal_eL40_sf"/>
</dbReference>
<dbReference type="Pfam" id="PF05656">
    <property type="entry name" value="DUF805"/>
    <property type="match status" value="1"/>
</dbReference>
<keyword evidence="1" id="KW-1133">Transmembrane helix</keyword>
<dbReference type="InterPro" id="IPR008523">
    <property type="entry name" value="DUF805"/>
</dbReference>
<feature type="transmembrane region" description="Helical" evidence="1">
    <location>
        <begin position="151"/>
        <end position="170"/>
    </location>
</feature>
<feature type="transmembrane region" description="Helical" evidence="1">
    <location>
        <begin position="96"/>
        <end position="117"/>
    </location>
</feature>
<dbReference type="GO" id="GO:0005886">
    <property type="term" value="C:plasma membrane"/>
    <property type="evidence" value="ECO:0007669"/>
    <property type="project" value="TreeGrafter"/>
</dbReference>
<proteinExistence type="predicted"/>
<dbReference type="Gene3D" id="4.10.1060.50">
    <property type="match status" value="1"/>
</dbReference>
<feature type="transmembrane region" description="Helical" evidence="1">
    <location>
        <begin position="185"/>
        <end position="206"/>
    </location>
</feature>
<evidence type="ECO:0000259" key="2">
    <source>
        <dbReference type="Pfam" id="PF13240"/>
    </source>
</evidence>
<name>A0AAX3X7S4_9LACO</name>
<feature type="transmembrane region" description="Helical" evidence="1">
    <location>
        <begin position="123"/>
        <end position="139"/>
    </location>
</feature>
<dbReference type="AlphaFoldDB" id="A0AAX3X7S4"/>
<dbReference type="EMBL" id="CP123972">
    <property type="protein sequence ID" value="WII29583.1"/>
    <property type="molecule type" value="Genomic_DNA"/>
</dbReference>
<evidence type="ECO:0000256" key="1">
    <source>
        <dbReference type="SAM" id="Phobius"/>
    </source>
</evidence>
<dbReference type="Proteomes" id="UP001231316">
    <property type="component" value="Plasmid unnamed1"/>
</dbReference>
<geneLocation type="plasmid" evidence="3 4">
    <name>unnamed1</name>
</geneLocation>
<reference evidence="3" key="1">
    <citation type="submission" date="2023-04" db="EMBL/GenBank/DDBJ databases">
        <title>Four porcine-derived lactic acid bacteria strains analyses and their evaluation as potential probiotics based on genomics.</title>
        <authorList>
            <person name="Niu D."/>
        </authorList>
    </citation>
    <scope>NUCLEOTIDE SEQUENCE</scope>
    <source>
        <strain evidence="3">ZSA5</strain>
        <plasmid evidence="3">unnamed1</plasmid>
    </source>
</reference>
<dbReference type="RefSeq" id="WP_284650628.1">
    <property type="nucleotide sequence ID" value="NZ_CP123972.1"/>
</dbReference>
<organism evidence="3 4">
    <name type="scientific">Ligilactobacillus salivarius</name>
    <dbReference type="NCBI Taxonomy" id="1624"/>
    <lineage>
        <taxon>Bacteria</taxon>
        <taxon>Bacillati</taxon>
        <taxon>Bacillota</taxon>
        <taxon>Bacilli</taxon>
        <taxon>Lactobacillales</taxon>
        <taxon>Lactobacillaceae</taxon>
        <taxon>Ligilactobacillus</taxon>
    </lineage>
</organism>
<evidence type="ECO:0000313" key="4">
    <source>
        <dbReference type="Proteomes" id="UP001231316"/>
    </source>
</evidence>
<evidence type="ECO:0000313" key="3">
    <source>
        <dbReference type="EMBL" id="WII29583.1"/>
    </source>
</evidence>
<keyword evidence="1" id="KW-0812">Transmembrane</keyword>
<dbReference type="PANTHER" id="PTHR34980">
    <property type="entry name" value="INNER MEMBRANE PROTEIN-RELATED-RELATED"/>
    <property type="match status" value="1"/>
</dbReference>
<protein>
    <submittedName>
        <fullName evidence="3">DUF805 domain-containing protein</fullName>
    </submittedName>
</protein>
<dbReference type="Pfam" id="PF13240">
    <property type="entry name" value="Zn_Ribbon_1"/>
    <property type="match status" value="1"/>
</dbReference>
<dbReference type="InterPro" id="IPR026870">
    <property type="entry name" value="Zinc_ribbon_dom"/>
</dbReference>
<keyword evidence="3" id="KW-0614">Plasmid</keyword>